<reference evidence="1 2" key="1">
    <citation type="journal article" date="2003" name="DNA Res.">
        <title>Complete genome structure of Gloeobacter violaceus PCC 7421, a cyanobacterium that lacks thylakoids.</title>
        <authorList>
            <person name="Nakamura Y."/>
            <person name="Kaneko T."/>
            <person name="Sato S."/>
            <person name="Mimuro M."/>
            <person name="Miyashita H."/>
            <person name="Tsuchiya T."/>
            <person name="Sasamoto S."/>
            <person name="Watanabe A."/>
            <person name="Kawashima K."/>
            <person name="Kishida Y."/>
            <person name="Kiyokawa C."/>
            <person name="Kohara M."/>
            <person name="Matsumoto M."/>
            <person name="Matsuno A."/>
            <person name="Nakazaki N."/>
            <person name="Shimpo S."/>
            <person name="Takeuchi C."/>
            <person name="Yamada M."/>
            <person name="Tabata S."/>
        </authorList>
    </citation>
    <scope>NUCLEOTIDE SEQUENCE [LARGE SCALE GENOMIC DNA]</scope>
    <source>
        <strain evidence="2">ATCC 29082 / PCC 7421</strain>
    </source>
</reference>
<dbReference type="Proteomes" id="UP000000557">
    <property type="component" value="Chromosome"/>
</dbReference>
<organism evidence="1 2">
    <name type="scientific">Gloeobacter violaceus (strain ATCC 29082 / PCC 7421)</name>
    <dbReference type="NCBI Taxonomy" id="251221"/>
    <lineage>
        <taxon>Bacteria</taxon>
        <taxon>Bacillati</taxon>
        <taxon>Cyanobacteriota</taxon>
        <taxon>Cyanophyceae</taxon>
        <taxon>Gloeobacterales</taxon>
        <taxon>Gloeobacteraceae</taxon>
        <taxon>Gloeobacter</taxon>
    </lineage>
</organism>
<evidence type="ECO:0000313" key="2">
    <source>
        <dbReference type="Proteomes" id="UP000000557"/>
    </source>
</evidence>
<reference evidence="1 2" key="2">
    <citation type="journal article" date="2003" name="DNA Res.">
        <title>Complete genome structure of Gloeobacter violaceus PCC 7421, a cyanobacterium that lacks thylakoids (supplement).</title>
        <authorList>
            <person name="Nakamura Y."/>
            <person name="Kaneko T."/>
            <person name="Sato S."/>
            <person name="Mimuro M."/>
            <person name="Miyashita H."/>
            <person name="Tsuchiya T."/>
            <person name="Sasamoto S."/>
            <person name="Watanabe A."/>
            <person name="Kawashima K."/>
            <person name="Kishida Y."/>
            <person name="Kiyokawa C."/>
            <person name="Kohara M."/>
            <person name="Matsumoto M."/>
            <person name="Matsuno A."/>
            <person name="Nakazaki N."/>
            <person name="Shimpo S."/>
            <person name="Takeuchi C."/>
            <person name="Yamada M."/>
            <person name="Tabata S."/>
        </authorList>
    </citation>
    <scope>NUCLEOTIDE SEQUENCE [LARGE SCALE GENOMIC DNA]</scope>
    <source>
        <strain evidence="2">ATCC 29082 / PCC 7421</strain>
    </source>
</reference>
<dbReference type="EnsemblBacteria" id="BAC88341">
    <property type="protein sequence ID" value="BAC88341"/>
    <property type="gene ID" value="BAC88341"/>
</dbReference>
<dbReference type="KEGG" id="gvi:glr0400"/>
<sequence>METETAATDVEKHLEIIDKMIDLRLRLAAIESEIQAVQPEFHLACAAISDGKIETPRATISRRLTAGRWEYSPPIVQMEEDLKRLKKDFQKKHEPTEGREVIWAVRLTGGDDLRNF</sequence>
<dbReference type="EMBL" id="BA000045">
    <property type="protein sequence ID" value="BAC88341.1"/>
    <property type="molecule type" value="Genomic_DNA"/>
</dbReference>
<dbReference type="OrthoDB" id="535330at2"/>
<name>Q7NNL1_GLOVI</name>
<dbReference type="HOGENOM" id="CLU_166671_0_0_3"/>
<keyword evidence="2" id="KW-1185">Reference proteome</keyword>
<gene>
    <name evidence="1" type="ordered locus">glr0400</name>
</gene>
<proteinExistence type="predicted"/>
<dbReference type="AlphaFoldDB" id="Q7NNL1"/>
<dbReference type="RefSeq" id="WP_011140403.1">
    <property type="nucleotide sequence ID" value="NC_005125.1"/>
</dbReference>
<accession>Q7NNL1</accession>
<dbReference type="InParanoid" id="Q7NNL1"/>
<dbReference type="eggNOG" id="ENOG50348DA">
    <property type="taxonomic scope" value="Bacteria"/>
</dbReference>
<protein>
    <submittedName>
        <fullName evidence="1">Glr0400 protein</fullName>
    </submittedName>
</protein>
<evidence type="ECO:0000313" key="1">
    <source>
        <dbReference type="EMBL" id="BAC88341.1"/>
    </source>
</evidence>